<dbReference type="GO" id="GO:0000271">
    <property type="term" value="P:polysaccharide biosynthetic process"/>
    <property type="evidence" value="ECO:0007669"/>
    <property type="project" value="InterPro"/>
</dbReference>
<dbReference type="AlphaFoldDB" id="A0A1C2IHY7"/>
<name>A0A1C2IHY7_ACITH</name>
<dbReference type="CDD" id="cd16441">
    <property type="entry name" value="beta_Kdo_transferase_KpsS"/>
    <property type="match status" value="1"/>
</dbReference>
<dbReference type="GO" id="GO:0015774">
    <property type="term" value="P:polysaccharide transport"/>
    <property type="evidence" value="ECO:0007669"/>
    <property type="project" value="InterPro"/>
</dbReference>
<keyword evidence="2" id="KW-1185">Reference proteome</keyword>
<proteinExistence type="predicted"/>
<protein>
    <recommendedName>
        <fullName evidence="3">Capsular biosynthesis protein</fullName>
    </recommendedName>
</protein>
<evidence type="ECO:0008006" key="3">
    <source>
        <dbReference type="Google" id="ProtNLM"/>
    </source>
</evidence>
<dbReference type="EMBL" id="LWRY01000012">
    <property type="protein sequence ID" value="OCX75590.1"/>
    <property type="molecule type" value="Genomic_DNA"/>
</dbReference>
<dbReference type="RefSeq" id="WP_065980206.1">
    <property type="nucleotide sequence ID" value="NZ_LWRY01000012.1"/>
</dbReference>
<comment type="caution">
    <text evidence="1">The sequence shown here is derived from an EMBL/GenBank/DDBJ whole genome shotgun (WGS) entry which is preliminary data.</text>
</comment>
<evidence type="ECO:0000313" key="1">
    <source>
        <dbReference type="EMBL" id="OCX75590.1"/>
    </source>
</evidence>
<reference evidence="1" key="1">
    <citation type="journal article" date="2016" name="Int. J. Mol. Sci.">
        <title>Comparative genomics of the extreme acidophile Acidithiobacillus thiooxidans reveals intraspecific divergence and niche adaptation.</title>
        <authorList>
            <person name="Zhang X."/>
            <person name="Feng X."/>
            <person name="Tao J."/>
            <person name="Ma L."/>
            <person name="Xiao Y."/>
            <person name="Liang Y."/>
            <person name="Liu X."/>
            <person name="Yin H."/>
        </authorList>
    </citation>
    <scope>NUCLEOTIDE SEQUENCE [LARGE SCALE GENOMIC DNA]</scope>
    <source>
        <strain evidence="1">DXS-W</strain>
    </source>
</reference>
<dbReference type="InterPro" id="IPR007833">
    <property type="entry name" value="Capsule_polysaccharide_synth"/>
</dbReference>
<accession>A0A1C2IHY7</accession>
<gene>
    <name evidence="1" type="ORF">A6M23_02245</name>
</gene>
<dbReference type="Proteomes" id="UP000095008">
    <property type="component" value="Unassembled WGS sequence"/>
</dbReference>
<sequence>MPSLFFYRVAQKLENHGCRATRINLCAGDRLFWPGKNALDYRGTLATWPDFIRSFMRTQDVSDLVLLGEHRRYHREAVDIALEMGVKVTVTDFGYIRPDWVTWERNGMSGSSLFPRDPAVIRAMAADAPEVDWQPRFFDNALAMARGDLLHNFANIFAIFLYPHYQRSDRRPATLLYTGASALRLLGNRIQRDKNQQKVTRLANNGIRYFLFPLQLDFDFQIVAYSPFSGMAEAIRLVMRSFATHAEPEDHLVLKEHPWDPAIRNLEHFAYREAEALGIRHRIDYLRGGNLDTLIRHARAVVLVNSSTGIRTLQLRKPLKTLGEAIFDIDGLTHQGSLNTFWKEPGETDPDLADAFLQVLAATIQIRGVFFQEPGLSHAVDEAFQRLHSNTVGQLQRRATRSCYAD</sequence>
<evidence type="ECO:0000313" key="2">
    <source>
        <dbReference type="Proteomes" id="UP000095008"/>
    </source>
</evidence>
<organism evidence="1 2">
    <name type="scientific">Acidithiobacillus thiooxidans</name>
    <name type="common">Thiobacillus thiooxidans</name>
    <dbReference type="NCBI Taxonomy" id="930"/>
    <lineage>
        <taxon>Bacteria</taxon>
        <taxon>Pseudomonadati</taxon>
        <taxon>Pseudomonadota</taxon>
        <taxon>Acidithiobacillia</taxon>
        <taxon>Acidithiobacillales</taxon>
        <taxon>Acidithiobacillaceae</taxon>
        <taxon>Acidithiobacillus</taxon>
    </lineage>
</organism>
<dbReference type="Pfam" id="PF05159">
    <property type="entry name" value="Capsule_synth"/>
    <property type="match status" value="1"/>
</dbReference>